<evidence type="ECO:0000313" key="1">
    <source>
        <dbReference type="EMBL" id="CAD8091438.1"/>
    </source>
</evidence>
<keyword evidence="2" id="KW-1185">Reference proteome</keyword>
<dbReference type="AlphaFoldDB" id="A0A8S1NFI7"/>
<accession>A0A8S1NFI7</accession>
<protein>
    <recommendedName>
        <fullName evidence="3">Ribosomal protein L29</fullName>
    </recommendedName>
</protein>
<sequence length="44" mass="5493">MKAQKNKFNLQKELEKLDINHRLFKHVTIQQMKKNLREIQFLRI</sequence>
<dbReference type="EMBL" id="CAJJDN010000057">
    <property type="protein sequence ID" value="CAD8091438.1"/>
    <property type="molecule type" value="Genomic_DNA"/>
</dbReference>
<evidence type="ECO:0008006" key="3">
    <source>
        <dbReference type="Google" id="ProtNLM"/>
    </source>
</evidence>
<organism evidence="1 2">
    <name type="scientific">Paramecium sonneborni</name>
    <dbReference type="NCBI Taxonomy" id="65129"/>
    <lineage>
        <taxon>Eukaryota</taxon>
        <taxon>Sar</taxon>
        <taxon>Alveolata</taxon>
        <taxon>Ciliophora</taxon>
        <taxon>Intramacronucleata</taxon>
        <taxon>Oligohymenophorea</taxon>
        <taxon>Peniculida</taxon>
        <taxon>Parameciidae</taxon>
        <taxon>Paramecium</taxon>
    </lineage>
</organism>
<evidence type="ECO:0000313" key="2">
    <source>
        <dbReference type="Proteomes" id="UP000692954"/>
    </source>
</evidence>
<reference evidence="1" key="1">
    <citation type="submission" date="2021-01" db="EMBL/GenBank/DDBJ databases">
        <authorList>
            <consortium name="Genoscope - CEA"/>
            <person name="William W."/>
        </authorList>
    </citation>
    <scope>NUCLEOTIDE SEQUENCE</scope>
</reference>
<proteinExistence type="predicted"/>
<comment type="caution">
    <text evidence="1">The sequence shown here is derived from an EMBL/GenBank/DDBJ whole genome shotgun (WGS) entry which is preliminary data.</text>
</comment>
<dbReference type="Proteomes" id="UP000692954">
    <property type="component" value="Unassembled WGS sequence"/>
</dbReference>
<name>A0A8S1NFI7_9CILI</name>
<gene>
    <name evidence="1" type="ORF">PSON_ATCC_30995.1.T0570272</name>
</gene>